<accession>A0A6I4IR19</accession>
<dbReference type="Proteomes" id="UP000434850">
    <property type="component" value="Unassembled WGS sequence"/>
</dbReference>
<gene>
    <name evidence="2" type="ORF">GO816_16685</name>
</gene>
<keyword evidence="3" id="KW-1185">Reference proteome</keyword>
<sequence length="449" mass="49670">MLSFLKSFKKDKKRRLSNKEKQIADLKRWIWIYFWLLIFEGALRKWVLPFLATPLLIVRDPIAIILIVKAQNAGYFKINTNIMVAWLVTVISLIMALLVGHHNIYVALFGARIMFLHFPLIFIIGAIFNRDDVLRLGEIVLWLAIPMTVLIGLQFYSPQSAWVNRGIGGDEAGGGFAGAMGYFRPPGTFSFTNGVVSFFGLVGAYVFYFWLDESLVIKKWFLIVVTGCLVAAIPLSISRTFLFQIIISALFATIVAIRNPRLTGKFAMAGIAVFILLTVLGKASFFQTGTQAFNERLTVANNAEGGTEGVFFGRFIGGLLGGLTENEKVPFFGYGLGLGTNAGARLQTGTNKFLFNAEVEWGRIIGEMGFLLGVIIIFIRVGVTLDVTLKSYSALAKKNFLPWMLLSFILVNLAQGQWAQPTALGFGALTGGLIFAALRQNKKKFIARS</sequence>
<evidence type="ECO:0000313" key="2">
    <source>
        <dbReference type="EMBL" id="MVN92773.1"/>
    </source>
</evidence>
<keyword evidence="1" id="KW-0812">Transmembrane</keyword>
<protein>
    <recommendedName>
        <fullName evidence="4">O-antigen ligase domain-containing protein</fullName>
    </recommendedName>
</protein>
<feature type="transmembrane region" description="Helical" evidence="1">
    <location>
        <begin position="139"/>
        <end position="156"/>
    </location>
</feature>
<feature type="transmembrane region" description="Helical" evidence="1">
    <location>
        <begin position="189"/>
        <end position="210"/>
    </location>
</feature>
<dbReference type="AlphaFoldDB" id="A0A6I4IR19"/>
<comment type="caution">
    <text evidence="2">The sequence shown here is derived from an EMBL/GenBank/DDBJ whole genome shotgun (WGS) entry which is preliminary data.</text>
</comment>
<evidence type="ECO:0000256" key="1">
    <source>
        <dbReference type="SAM" id="Phobius"/>
    </source>
</evidence>
<dbReference type="EMBL" id="WQLA01000007">
    <property type="protein sequence ID" value="MVN92773.1"/>
    <property type="molecule type" value="Genomic_DNA"/>
</dbReference>
<organism evidence="2 3">
    <name type="scientific">Mucilaginibacter aquatilis</name>
    <dbReference type="NCBI Taxonomy" id="1517760"/>
    <lineage>
        <taxon>Bacteria</taxon>
        <taxon>Pseudomonadati</taxon>
        <taxon>Bacteroidota</taxon>
        <taxon>Sphingobacteriia</taxon>
        <taxon>Sphingobacteriales</taxon>
        <taxon>Sphingobacteriaceae</taxon>
        <taxon>Mucilaginibacter</taxon>
    </lineage>
</organism>
<evidence type="ECO:0000313" key="3">
    <source>
        <dbReference type="Proteomes" id="UP000434850"/>
    </source>
</evidence>
<feature type="transmembrane region" description="Helical" evidence="1">
    <location>
        <begin position="217"/>
        <end position="235"/>
    </location>
</feature>
<feature type="transmembrane region" description="Helical" evidence="1">
    <location>
        <begin position="266"/>
        <end position="286"/>
    </location>
</feature>
<feature type="transmembrane region" description="Helical" evidence="1">
    <location>
        <begin position="49"/>
        <end position="68"/>
    </location>
</feature>
<feature type="transmembrane region" description="Helical" evidence="1">
    <location>
        <begin position="368"/>
        <end position="388"/>
    </location>
</feature>
<feature type="transmembrane region" description="Helical" evidence="1">
    <location>
        <begin position="80"/>
        <end position="98"/>
    </location>
</feature>
<reference evidence="2 3" key="1">
    <citation type="submission" date="2019-12" db="EMBL/GenBank/DDBJ databases">
        <title>Mucilaginibacter sp. HME9299 genome sequencing and assembly.</title>
        <authorList>
            <person name="Kang H."/>
            <person name="Kim H."/>
            <person name="Joh K."/>
        </authorList>
    </citation>
    <scope>NUCLEOTIDE SEQUENCE [LARGE SCALE GENOMIC DNA]</scope>
    <source>
        <strain evidence="2 3">HME9299</strain>
    </source>
</reference>
<keyword evidence="1" id="KW-0472">Membrane</keyword>
<proteinExistence type="predicted"/>
<feature type="transmembrane region" description="Helical" evidence="1">
    <location>
        <begin position="104"/>
        <end position="127"/>
    </location>
</feature>
<keyword evidence="1" id="KW-1133">Transmembrane helix</keyword>
<name>A0A6I4IR19_9SPHI</name>
<feature type="transmembrane region" description="Helical" evidence="1">
    <location>
        <begin position="422"/>
        <end position="438"/>
    </location>
</feature>
<evidence type="ECO:0008006" key="4">
    <source>
        <dbReference type="Google" id="ProtNLM"/>
    </source>
</evidence>